<dbReference type="EMBL" id="SIHI01000001">
    <property type="protein sequence ID" value="TWT58477.1"/>
    <property type="molecule type" value="Genomic_DNA"/>
</dbReference>
<keyword evidence="1" id="KW-0472">Membrane</keyword>
<dbReference type="InterPro" id="IPR045584">
    <property type="entry name" value="Pilin-like"/>
</dbReference>
<keyword evidence="1" id="KW-0812">Transmembrane</keyword>
<organism evidence="3 4">
    <name type="scientific">Thalassoglobus neptunius</name>
    <dbReference type="NCBI Taxonomy" id="1938619"/>
    <lineage>
        <taxon>Bacteria</taxon>
        <taxon>Pseudomonadati</taxon>
        <taxon>Planctomycetota</taxon>
        <taxon>Planctomycetia</taxon>
        <taxon>Planctomycetales</taxon>
        <taxon>Planctomycetaceae</taxon>
        <taxon>Thalassoglobus</taxon>
    </lineage>
</organism>
<dbReference type="Gene3D" id="3.30.700.10">
    <property type="entry name" value="Glycoprotein, Type 4 Pilin"/>
    <property type="match status" value="1"/>
</dbReference>
<dbReference type="NCBIfam" id="TIGR02532">
    <property type="entry name" value="IV_pilin_GFxxxE"/>
    <property type="match status" value="1"/>
</dbReference>
<evidence type="ECO:0000313" key="3">
    <source>
        <dbReference type="EMBL" id="TWT58477.1"/>
    </source>
</evidence>
<dbReference type="PANTHER" id="PTHR30093">
    <property type="entry name" value="GENERAL SECRETION PATHWAY PROTEIN G"/>
    <property type="match status" value="1"/>
</dbReference>
<dbReference type="InterPro" id="IPR012902">
    <property type="entry name" value="N_methyl_site"/>
</dbReference>
<dbReference type="InterPro" id="IPR011453">
    <property type="entry name" value="DUF1559"/>
</dbReference>
<feature type="transmembrane region" description="Helical" evidence="1">
    <location>
        <begin position="20"/>
        <end position="41"/>
    </location>
</feature>
<evidence type="ECO:0000256" key="1">
    <source>
        <dbReference type="SAM" id="Phobius"/>
    </source>
</evidence>
<keyword evidence="1" id="KW-1133">Transmembrane helix</keyword>
<accession>A0A5C5X5U2</accession>
<name>A0A5C5X5U2_9PLAN</name>
<evidence type="ECO:0000313" key="4">
    <source>
        <dbReference type="Proteomes" id="UP000317243"/>
    </source>
</evidence>
<evidence type="ECO:0000259" key="2">
    <source>
        <dbReference type="Pfam" id="PF07596"/>
    </source>
</evidence>
<dbReference type="SUPFAM" id="SSF54523">
    <property type="entry name" value="Pili subunits"/>
    <property type="match status" value="1"/>
</dbReference>
<dbReference type="PROSITE" id="PS00409">
    <property type="entry name" value="PROKAR_NTER_METHYL"/>
    <property type="match status" value="1"/>
</dbReference>
<sequence length="411" mass="42948">MKRTRTFSATRKAPRSGFTLIELLVVISIIATLAAFTLPAIQQARATARKTQCLNNMRNVGLAIINFSQVNKGELPPLTGGVDVVSVTNFGATPTVNVLGPAPWSVHILPQLEQRALYDRLTDPVEANQNLSTLADLGATRIEVFSCPDDPDKNGAGHKTYVVNGGYMTADRWAGNVQFGNGTVDYVWPANGAATANQRVNVNTTSATGMFFRTETNGVITNANFDSSAPDLYAPSGSSNTLDRVSNLDGTTQTIMVTENIDVRNWNPSFTNGSFGTASIGLANGAGGFCSVYQGDLAVSLRVAGAGSTVTADDGGTNPSGVGITGNPARGLTVTDPSGVMESSQINANLGLGVAGETPRPSALHPNGVNMIFGDNSGKFINNSIDDSVYLRLLSSNGNSFGQAILSSSDF</sequence>
<dbReference type="RefSeq" id="WP_197440994.1">
    <property type="nucleotide sequence ID" value="NZ_SIHI01000001.1"/>
</dbReference>
<feature type="domain" description="DUF1559" evidence="2">
    <location>
        <begin position="42"/>
        <end position="387"/>
    </location>
</feature>
<dbReference type="Proteomes" id="UP000317243">
    <property type="component" value="Unassembled WGS sequence"/>
</dbReference>
<reference evidence="3 4" key="1">
    <citation type="submission" date="2019-02" db="EMBL/GenBank/DDBJ databases">
        <title>Deep-cultivation of Planctomycetes and their phenomic and genomic characterization uncovers novel biology.</title>
        <authorList>
            <person name="Wiegand S."/>
            <person name="Jogler M."/>
            <person name="Boedeker C."/>
            <person name="Pinto D."/>
            <person name="Vollmers J."/>
            <person name="Rivas-Marin E."/>
            <person name="Kohn T."/>
            <person name="Peeters S.H."/>
            <person name="Heuer A."/>
            <person name="Rast P."/>
            <person name="Oberbeckmann S."/>
            <person name="Bunk B."/>
            <person name="Jeske O."/>
            <person name="Meyerdierks A."/>
            <person name="Storesund J.E."/>
            <person name="Kallscheuer N."/>
            <person name="Luecker S."/>
            <person name="Lage O.M."/>
            <person name="Pohl T."/>
            <person name="Merkel B.J."/>
            <person name="Hornburger P."/>
            <person name="Mueller R.-W."/>
            <person name="Bruemmer F."/>
            <person name="Labrenz M."/>
            <person name="Spormann A.M."/>
            <person name="Op Den Camp H."/>
            <person name="Overmann J."/>
            <person name="Amann R."/>
            <person name="Jetten M.S.M."/>
            <person name="Mascher T."/>
            <person name="Medema M.H."/>
            <person name="Devos D.P."/>
            <person name="Kaster A.-K."/>
            <person name="Ovreas L."/>
            <person name="Rohde M."/>
            <person name="Galperin M.Y."/>
            <person name="Jogler C."/>
        </authorList>
    </citation>
    <scope>NUCLEOTIDE SEQUENCE [LARGE SCALE GENOMIC DNA]</scope>
    <source>
        <strain evidence="3 4">KOR42</strain>
    </source>
</reference>
<dbReference type="PANTHER" id="PTHR30093:SF2">
    <property type="entry name" value="TYPE II SECRETION SYSTEM PROTEIN H"/>
    <property type="match status" value="1"/>
</dbReference>
<comment type="caution">
    <text evidence="3">The sequence shown here is derived from an EMBL/GenBank/DDBJ whole genome shotgun (WGS) entry which is preliminary data.</text>
</comment>
<dbReference type="Pfam" id="PF07596">
    <property type="entry name" value="SBP_bac_10"/>
    <property type="match status" value="1"/>
</dbReference>
<dbReference type="Pfam" id="PF07963">
    <property type="entry name" value="N_methyl"/>
    <property type="match status" value="1"/>
</dbReference>
<proteinExistence type="predicted"/>
<protein>
    <submittedName>
        <fullName evidence="3">Putative major pilin subunit</fullName>
    </submittedName>
</protein>
<dbReference type="AlphaFoldDB" id="A0A5C5X5U2"/>
<gene>
    <name evidence="3" type="ORF">KOR42_18520</name>
</gene>
<keyword evidence="4" id="KW-1185">Reference proteome</keyword>